<dbReference type="AlphaFoldDB" id="A0A2P7YEX1"/>
<accession>A0A2P7YEX1</accession>
<feature type="compositionally biased region" description="Low complexity" evidence="2">
    <location>
        <begin position="417"/>
        <end position="432"/>
    </location>
</feature>
<feature type="region of interest" description="Disordered" evidence="2">
    <location>
        <begin position="1"/>
        <end position="63"/>
    </location>
</feature>
<dbReference type="EMBL" id="NHZQ01000447">
    <property type="protein sequence ID" value="PSK34521.1"/>
    <property type="molecule type" value="Genomic_DNA"/>
</dbReference>
<sequence length="543" mass="57621">MSDGSRKRSRFDQTEPAPADPRRSRFDRRSRSPVAKDTDSSRRSRSPVSRTTESPANGGKKPVPAAAIAAAAAAAKRINEQLEAKKAAGLINPAQAKPPVKSPTPATPSNTGANGLNIDIYEQDGDWIKDIEVNDLRNRYTLTKGATQKMIAYNFQDVTTRGAYYPDKAMATAANPPLYLHITSTSKEGLEAAVKEIDEMMKQDLPNLIDERRLPRRREPDFERDERGRRKWPEERIPISLEPINGFNLRAQVVGSGGSYVKHIQSETGARVQIKGRGSGFYEHDTGVESDEPMYLHVAAPDPAQVERAKELCLDLLGNVKQQYNDFKERAGSRGYGGGGGRGGHNNGYGRGGYEQDGRGRSDSYGGGGQSAYGGNSQYGGTSQYGGNSQYGGAGQYGGGYGGGGYGGAQSPQNPQAGGAAMSPTAAAGHDPAQAQAWQDYMNQLSQMYPGHDPYQLYMSMYAQGYQAQGQAGQYPGQQGQGAAQAPPPPPPADDQSAPPPPPPGAGGSGGYNSQPATANIGKGSASAWDVRLGLESGMASSV</sequence>
<reference evidence="4 5" key="1">
    <citation type="submission" date="2017-05" db="EMBL/GenBank/DDBJ databases">
        <title>Draft genome sequence of Elsinoe australis.</title>
        <authorList>
            <person name="Cheng Q."/>
        </authorList>
    </citation>
    <scope>NUCLEOTIDE SEQUENCE [LARGE SCALE GENOMIC DNA]</scope>
    <source>
        <strain evidence="4 5">NL1</strain>
    </source>
</reference>
<dbReference type="GO" id="GO:0003723">
    <property type="term" value="F:RNA binding"/>
    <property type="evidence" value="ECO:0007669"/>
    <property type="project" value="UniProtKB-UniRule"/>
</dbReference>
<feature type="compositionally biased region" description="Pro residues" evidence="2">
    <location>
        <begin position="486"/>
        <end position="505"/>
    </location>
</feature>
<organism evidence="4 5">
    <name type="scientific">Elsinoe australis</name>
    <dbReference type="NCBI Taxonomy" id="40998"/>
    <lineage>
        <taxon>Eukaryota</taxon>
        <taxon>Fungi</taxon>
        <taxon>Dikarya</taxon>
        <taxon>Ascomycota</taxon>
        <taxon>Pezizomycotina</taxon>
        <taxon>Dothideomycetes</taxon>
        <taxon>Dothideomycetidae</taxon>
        <taxon>Myriangiales</taxon>
        <taxon>Elsinoaceae</taxon>
        <taxon>Elsinoe</taxon>
    </lineage>
</organism>
<evidence type="ECO:0000256" key="1">
    <source>
        <dbReference type="PROSITE-ProRule" id="PRU00117"/>
    </source>
</evidence>
<dbReference type="InterPro" id="IPR055256">
    <property type="entry name" value="KH_1_KHDC4/BBP-like"/>
</dbReference>
<dbReference type="OrthoDB" id="397265at2759"/>
<feature type="compositionally biased region" description="Gly residues" evidence="2">
    <location>
        <begin position="334"/>
        <end position="353"/>
    </location>
</feature>
<feature type="region of interest" description="Disordered" evidence="2">
    <location>
        <begin position="330"/>
        <end position="372"/>
    </location>
</feature>
<feature type="domain" description="K Homology" evidence="3">
    <location>
        <begin position="231"/>
        <end position="318"/>
    </location>
</feature>
<dbReference type="SUPFAM" id="SSF54791">
    <property type="entry name" value="Eukaryotic type KH-domain (KH-domain type I)"/>
    <property type="match status" value="2"/>
</dbReference>
<dbReference type="CDD" id="cd22386">
    <property type="entry name" value="KH-I_KHDC4_rpt2"/>
    <property type="match status" value="1"/>
</dbReference>
<feature type="region of interest" description="Disordered" evidence="2">
    <location>
        <begin position="470"/>
        <end position="523"/>
    </location>
</feature>
<proteinExistence type="predicted"/>
<dbReference type="SMART" id="SM00322">
    <property type="entry name" value="KH"/>
    <property type="match status" value="1"/>
</dbReference>
<feature type="region of interest" description="Disordered" evidence="2">
    <location>
        <begin position="406"/>
        <end position="432"/>
    </location>
</feature>
<feature type="compositionally biased region" description="Basic and acidic residues" evidence="2">
    <location>
        <begin position="20"/>
        <end position="42"/>
    </location>
</feature>
<gene>
    <name evidence="4" type="ORF">B9Z65_8847</name>
</gene>
<evidence type="ECO:0000259" key="3">
    <source>
        <dbReference type="SMART" id="SM00322"/>
    </source>
</evidence>
<dbReference type="Proteomes" id="UP000243723">
    <property type="component" value="Unassembled WGS sequence"/>
</dbReference>
<dbReference type="InterPro" id="IPR036612">
    <property type="entry name" value="KH_dom_type_1_sf"/>
</dbReference>
<dbReference type="GO" id="GO:0005634">
    <property type="term" value="C:nucleus"/>
    <property type="evidence" value="ECO:0007669"/>
    <property type="project" value="InterPro"/>
</dbReference>
<dbReference type="FunFam" id="3.30.1370.10:FF:000051">
    <property type="entry name" value="Putative kh domain-containing protein"/>
    <property type="match status" value="1"/>
</dbReference>
<dbReference type="InterPro" id="IPR047889">
    <property type="entry name" value="KHDC4_KH-I_second"/>
</dbReference>
<keyword evidence="5" id="KW-1185">Reference proteome</keyword>
<dbReference type="Pfam" id="PF23469">
    <property type="entry name" value="KH_12"/>
    <property type="match status" value="1"/>
</dbReference>
<name>A0A2P7YEX1_9PEZI</name>
<protein>
    <recommendedName>
        <fullName evidence="3">K Homology domain-containing protein</fullName>
    </recommendedName>
</protein>
<feature type="compositionally biased region" description="Basic and acidic residues" evidence="2">
    <location>
        <begin position="1"/>
        <end position="13"/>
    </location>
</feature>
<evidence type="ECO:0000313" key="5">
    <source>
        <dbReference type="Proteomes" id="UP000243723"/>
    </source>
</evidence>
<dbReference type="STRING" id="40998.A0A2P7YEX1"/>
<dbReference type="Pfam" id="PF22675">
    <property type="entry name" value="KH-I_KHDC4-BBP"/>
    <property type="match status" value="1"/>
</dbReference>
<dbReference type="PANTHER" id="PTHR15744">
    <property type="entry name" value="BLOM7"/>
    <property type="match status" value="1"/>
</dbReference>
<feature type="region of interest" description="Disordered" evidence="2">
    <location>
        <begin position="90"/>
        <end position="115"/>
    </location>
</feature>
<feature type="compositionally biased region" description="Low complexity" evidence="2">
    <location>
        <begin position="470"/>
        <end position="485"/>
    </location>
</feature>
<dbReference type="InterPro" id="IPR031121">
    <property type="entry name" value="RIK/BLOM7"/>
</dbReference>
<dbReference type="PANTHER" id="PTHR15744:SF0">
    <property type="entry name" value="KH HOMOLOGY DOMAIN-CONTAINING PROTEIN 4"/>
    <property type="match status" value="1"/>
</dbReference>
<comment type="caution">
    <text evidence="4">The sequence shown here is derived from an EMBL/GenBank/DDBJ whole genome shotgun (WGS) entry which is preliminary data.</text>
</comment>
<dbReference type="InterPro" id="IPR056149">
    <property type="entry name" value="PRP5/DDX46/KHDC4_KH"/>
</dbReference>
<evidence type="ECO:0000313" key="4">
    <source>
        <dbReference type="EMBL" id="PSK34521.1"/>
    </source>
</evidence>
<keyword evidence="1" id="KW-0694">RNA-binding</keyword>
<feature type="compositionally biased region" description="Low complexity" evidence="2">
    <location>
        <begin position="46"/>
        <end position="55"/>
    </location>
</feature>
<dbReference type="FunFam" id="3.30.1370.10:FF:000037">
    <property type="entry name" value="KH domain protein"/>
    <property type="match status" value="1"/>
</dbReference>
<dbReference type="InterPro" id="IPR004087">
    <property type="entry name" value="KH_dom"/>
</dbReference>
<evidence type="ECO:0000256" key="2">
    <source>
        <dbReference type="SAM" id="MobiDB-lite"/>
    </source>
</evidence>
<dbReference type="Gene3D" id="3.30.1370.10">
    <property type="entry name" value="K Homology domain, type 1"/>
    <property type="match status" value="1"/>
</dbReference>
<dbReference type="PROSITE" id="PS50084">
    <property type="entry name" value="KH_TYPE_1"/>
    <property type="match status" value="1"/>
</dbReference>